<accession>A0A067QY97</accession>
<evidence type="ECO:0000256" key="1">
    <source>
        <dbReference type="ARBA" id="ARBA00004173"/>
    </source>
</evidence>
<evidence type="ECO:0000313" key="8">
    <source>
        <dbReference type="Proteomes" id="UP000027135"/>
    </source>
</evidence>
<comment type="subcellular location">
    <subcellularLocation>
        <location evidence="3">Cytoplasm</location>
        <location evidence="3">Cytosol</location>
    </subcellularLocation>
    <subcellularLocation>
        <location evidence="2">Endoplasmic reticulum</location>
    </subcellularLocation>
    <subcellularLocation>
        <location evidence="1">Mitochondrion</location>
    </subcellularLocation>
</comment>
<dbReference type="eggNOG" id="KOG4500">
    <property type="taxonomic scope" value="Eukaryota"/>
</dbReference>
<evidence type="ECO:0000256" key="3">
    <source>
        <dbReference type="ARBA" id="ARBA00004514"/>
    </source>
</evidence>
<dbReference type="InterPro" id="IPR000225">
    <property type="entry name" value="Armadillo"/>
</dbReference>
<dbReference type="InParanoid" id="A0A067QY97"/>
<dbReference type="Proteomes" id="UP000027135">
    <property type="component" value="Unassembled WGS sequence"/>
</dbReference>
<dbReference type="OMA" id="NGTEHQM"/>
<keyword evidence="6" id="KW-0496">Mitochondrion</keyword>
<dbReference type="FunCoup" id="A0A067QY97">
    <property type="interactions" value="1923"/>
</dbReference>
<dbReference type="FunFam" id="1.25.10.10:FF:000369">
    <property type="entry name" value="Vimar"/>
    <property type="match status" value="1"/>
</dbReference>
<gene>
    <name evidence="7" type="ORF">L798_14706</name>
</gene>
<dbReference type="InterPro" id="IPR040144">
    <property type="entry name" value="RAP1GDS1"/>
</dbReference>
<reference evidence="7 8" key="1">
    <citation type="journal article" date="2014" name="Nat. Commun.">
        <title>Molecular traces of alternative social organization in a termite genome.</title>
        <authorList>
            <person name="Terrapon N."/>
            <person name="Li C."/>
            <person name="Robertson H.M."/>
            <person name="Ji L."/>
            <person name="Meng X."/>
            <person name="Booth W."/>
            <person name="Chen Z."/>
            <person name="Childers C.P."/>
            <person name="Glastad K.M."/>
            <person name="Gokhale K."/>
            <person name="Gowin J."/>
            <person name="Gronenberg W."/>
            <person name="Hermansen R.A."/>
            <person name="Hu H."/>
            <person name="Hunt B.G."/>
            <person name="Huylmans A.K."/>
            <person name="Khalil S.M."/>
            <person name="Mitchell R.D."/>
            <person name="Munoz-Torres M.C."/>
            <person name="Mustard J.A."/>
            <person name="Pan H."/>
            <person name="Reese J.T."/>
            <person name="Scharf M.E."/>
            <person name="Sun F."/>
            <person name="Vogel H."/>
            <person name="Xiao J."/>
            <person name="Yang W."/>
            <person name="Yang Z."/>
            <person name="Yang Z."/>
            <person name="Zhou J."/>
            <person name="Zhu J."/>
            <person name="Brent C.S."/>
            <person name="Elsik C.G."/>
            <person name="Goodisman M.A."/>
            <person name="Liberles D.A."/>
            <person name="Roe R.M."/>
            <person name="Vargo E.L."/>
            <person name="Vilcinskas A."/>
            <person name="Wang J."/>
            <person name="Bornberg-Bauer E."/>
            <person name="Korb J."/>
            <person name="Zhang G."/>
            <person name="Liebig J."/>
        </authorList>
    </citation>
    <scope>NUCLEOTIDE SEQUENCE [LARGE SCALE GENOMIC DNA]</scope>
    <source>
        <tissue evidence="7">Whole organism</tissue>
    </source>
</reference>
<dbReference type="SMART" id="SM00185">
    <property type="entry name" value="ARM"/>
    <property type="match status" value="6"/>
</dbReference>
<dbReference type="SUPFAM" id="SSF48371">
    <property type="entry name" value="ARM repeat"/>
    <property type="match status" value="2"/>
</dbReference>
<proteinExistence type="predicted"/>
<name>A0A067QY97_ZOONE</name>
<dbReference type="GO" id="GO:0005739">
    <property type="term" value="C:mitochondrion"/>
    <property type="evidence" value="ECO:0007669"/>
    <property type="project" value="UniProtKB-SubCell"/>
</dbReference>
<evidence type="ECO:0000256" key="5">
    <source>
        <dbReference type="ARBA" id="ARBA00022824"/>
    </source>
</evidence>
<protein>
    <submittedName>
        <fullName evidence="7">Rap1 GTPase-GDP dissociation stimulator 1-B</fullName>
    </submittedName>
</protein>
<dbReference type="PANTHER" id="PTHR10957">
    <property type="entry name" value="RAP1 GTPASE-GDP DISSOCIATION STIMULATOR 1"/>
    <property type="match status" value="1"/>
</dbReference>
<keyword evidence="4" id="KW-0963">Cytoplasm</keyword>
<evidence type="ECO:0000313" key="7">
    <source>
        <dbReference type="EMBL" id="KDR11195.1"/>
    </source>
</evidence>
<dbReference type="STRING" id="136037.A0A067QY97"/>
<dbReference type="GO" id="GO:0005783">
    <property type="term" value="C:endoplasmic reticulum"/>
    <property type="evidence" value="ECO:0007669"/>
    <property type="project" value="UniProtKB-SubCell"/>
</dbReference>
<evidence type="ECO:0000256" key="2">
    <source>
        <dbReference type="ARBA" id="ARBA00004240"/>
    </source>
</evidence>
<dbReference type="InterPro" id="IPR011989">
    <property type="entry name" value="ARM-like"/>
</dbReference>
<dbReference type="Gene3D" id="1.25.10.10">
    <property type="entry name" value="Leucine-rich Repeat Variant"/>
    <property type="match status" value="2"/>
</dbReference>
<evidence type="ECO:0000256" key="4">
    <source>
        <dbReference type="ARBA" id="ARBA00022490"/>
    </source>
</evidence>
<sequence>MEASTKTDDLLILMEGLVVAVENKSDDISDILDSLVSQIQVSGSNCGDCSSFVTQLETLLQWESKATVARAAQVVAELAKSESGRENYGNIAILKILVELIKTKEEDLDILTQVCRALGNICYDNDKGRKFVLDTECLPDLLGVLERSVNETGERGRTLRNVAAGFLLNLLIGQEDIQEKAIELGVTKLLCSVLELDGTVPEGEEASTHVLLILGLLTDSVSPCDSLLDEKLCQVTVRVLGVSSSPEVSELCLELLHGQAENENVKNHLAHAGLCELLVQLLEKHKPLVDDDETRNLMKMACDLIVLILTGDVSMNALYAEGKGKVFQQMVAWLSSGDEDLQITGVLAMGNFARTDKHCIQMVEAGVSKKLLALVEKNNKPSGDIRLQHALLSALRNLVIPRQNKAMVLEDGLVDAVYPMLAIPTFPVVFKLLGTLRMVIDGQESAACKLGRKKDLVTSLVTWCGTEDHPGVQGEANRLLAWLIKNSKDQEVLTTILESGAVPYLVDMLIAEHAVMQNEALLALTLLVTMRLTDAEANLLEAKIGDKLTTLLNDFGPSLTCEMVQNILSLVDQLTKSGVLLYHLVNSGVSRALSKLSSEENVTSINDQITQLTSMLDSG</sequence>
<dbReference type="EMBL" id="KK853114">
    <property type="protein sequence ID" value="KDR11195.1"/>
    <property type="molecule type" value="Genomic_DNA"/>
</dbReference>
<keyword evidence="5" id="KW-0256">Endoplasmic reticulum</keyword>
<dbReference type="GO" id="GO:0005829">
    <property type="term" value="C:cytosol"/>
    <property type="evidence" value="ECO:0007669"/>
    <property type="project" value="UniProtKB-SubCell"/>
</dbReference>
<evidence type="ECO:0000256" key="6">
    <source>
        <dbReference type="ARBA" id="ARBA00023128"/>
    </source>
</evidence>
<keyword evidence="8" id="KW-1185">Reference proteome</keyword>
<dbReference type="GO" id="GO:0005085">
    <property type="term" value="F:guanyl-nucleotide exchange factor activity"/>
    <property type="evidence" value="ECO:0007669"/>
    <property type="project" value="InterPro"/>
</dbReference>
<dbReference type="OrthoDB" id="26149at2759"/>
<dbReference type="InterPro" id="IPR016024">
    <property type="entry name" value="ARM-type_fold"/>
</dbReference>
<dbReference type="AlphaFoldDB" id="A0A067QY97"/>
<organism evidence="7 8">
    <name type="scientific">Zootermopsis nevadensis</name>
    <name type="common">Dampwood termite</name>
    <dbReference type="NCBI Taxonomy" id="136037"/>
    <lineage>
        <taxon>Eukaryota</taxon>
        <taxon>Metazoa</taxon>
        <taxon>Ecdysozoa</taxon>
        <taxon>Arthropoda</taxon>
        <taxon>Hexapoda</taxon>
        <taxon>Insecta</taxon>
        <taxon>Pterygota</taxon>
        <taxon>Neoptera</taxon>
        <taxon>Polyneoptera</taxon>
        <taxon>Dictyoptera</taxon>
        <taxon>Blattodea</taxon>
        <taxon>Blattoidea</taxon>
        <taxon>Termitoidae</taxon>
        <taxon>Termopsidae</taxon>
        <taxon>Zootermopsis</taxon>
    </lineage>
</organism>